<dbReference type="InterPro" id="IPR036442">
    <property type="entry name" value="ProQ/FinO_sf"/>
</dbReference>
<dbReference type="InterPro" id="IPR023529">
    <property type="entry name" value="ProQ"/>
</dbReference>
<dbReference type="NCBIfam" id="NF003434">
    <property type="entry name" value="PRK04950.1"/>
    <property type="match status" value="1"/>
</dbReference>
<comment type="function">
    <text evidence="4">RNA chaperone with significant RNA binding, RNA strand exchange and RNA duplexing activities.</text>
</comment>
<feature type="compositionally biased region" description="Basic residues" evidence="5">
    <location>
        <begin position="140"/>
        <end position="153"/>
    </location>
</feature>
<evidence type="ECO:0000256" key="4">
    <source>
        <dbReference type="HAMAP-Rule" id="MF_00749"/>
    </source>
</evidence>
<accession>A0ABQ6H3Z3</accession>
<evidence type="ECO:0000313" key="7">
    <source>
        <dbReference type="EMBL" id="GLX82239.1"/>
    </source>
</evidence>
<dbReference type="RefSeq" id="WP_284207601.1">
    <property type="nucleotide sequence ID" value="NZ_BSSU01000008.1"/>
</dbReference>
<evidence type="ECO:0000256" key="2">
    <source>
        <dbReference type="ARBA" id="ARBA00022884"/>
    </source>
</evidence>
<evidence type="ECO:0000259" key="6">
    <source>
        <dbReference type="SMART" id="SM00945"/>
    </source>
</evidence>
<keyword evidence="8" id="KW-1185">Reference proteome</keyword>
<dbReference type="Pfam" id="PF04352">
    <property type="entry name" value="ProQ"/>
    <property type="match status" value="1"/>
</dbReference>
<proteinExistence type="inferred from homology"/>
<dbReference type="Pfam" id="PF17516">
    <property type="entry name" value="ProQ_C"/>
    <property type="match status" value="1"/>
</dbReference>
<keyword evidence="1 4" id="KW-0963">Cytoplasm</keyword>
<feature type="domain" description="ProQ/FinO" evidence="6">
    <location>
        <begin position="3"/>
        <end position="117"/>
    </location>
</feature>
<dbReference type="SMART" id="SM00945">
    <property type="entry name" value="ProQ"/>
    <property type="match status" value="1"/>
</dbReference>
<keyword evidence="3 4" id="KW-0143">Chaperone</keyword>
<feature type="region of interest" description="Disordered" evidence="5">
    <location>
        <begin position="104"/>
        <end position="165"/>
    </location>
</feature>
<reference evidence="7 8" key="1">
    <citation type="submission" date="2023-03" db="EMBL/GenBank/DDBJ databases">
        <title>Draft genome sequence of Thalassotalea eurytherma JCM 18482T.</title>
        <authorList>
            <person name="Sawabe T."/>
        </authorList>
    </citation>
    <scope>NUCLEOTIDE SEQUENCE [LARGE SCALE GENOMIC DNA]</scope>
    <source>
        <strain evidence="7 8">JCM 18482</strain>
    </source>
</reference>
<dbReference type="InterPro" id="IPR035236">
    <property type="entry name" value="ProQ_C"/>
</dbReference>
<organism evidence="7 8">
    <name type="scientific">Thalassotalea eurytherma</name>
    <dbReference type="NCBI Taxonomy" id="1144278"/>
    <lineage>
        <taxon>Bacteria</taxon>
        <taxon>Pseudomonadati</taxon>
        <taxon>Pseudomonadota</taxon>
        <taxon>Gammaproteobacteria</taxon>
        <taxon>Alteromonadales</taxon>
        <taxon>Colwelliaceae</taxon>
        <taxon>Thalassotalea</taxon>
    </lineage>
</organism>
<dbReference type="PANTHER" id="PTHR38106">
    <property type="entry name" value="RNA CHAPERONE PROQ"/>
    <property type="match status" value="1"/>
</dbReference>
<evidence type="ECO:0000313" key="8">
    <source>
        <dbReference type="Proteomes" id="UP001157133"/>
    </source>
</evidence>
<dbReference type="PANTHER" id="PTHR38106:SF1">
    <property type="entry name" value="RNA CHAPERONE PROQ"/>
    <property type="match status" value="1"/>
</dbReference>
<sequence>METKKNSSKEIIALLVEKFPECFSAEGPAKPLKVGIFQDLAEKLADDEAVSKTRLRQALRHYTSSWRYLKSIKQGSHRVDLTGSQVAEIDQEQADYAAKSLKESQEKFGNKKAKDKAEGQKKFAKSSQAPKNKGGDEKKQKYKNVKSAKRPAKKPQEPVNLTPVDSSTLKEGATVKVKFGNAPMSAIITEVDGDDVHVQLQSGMVIKTQVENIFS</sequence>
<gene>
    <name evidence="4 7" type="primary">proQ</name>
    <name evidence="7" type="ORF">theurythT_16910</name>
</gene>
<comment type="subcellular location">
    <subcellularLocation>
        <location evidence="4">Cytoplasm</location>
    </subcellularLocation>
</comment>
<evidence type="ECO:0000256" key="3">
    <source>
        <dbReference type="ARBA" id="ARBA00023186"/>
    </source>
</evidence>
<evidence type="ECO:0000256" key="5">
    <source>
        <dbReference type="SAM" id="MobiDB-lite"/>
    </source>
</evidence>
<dbReference type="InterPro" id="IPR016103">
    <property type="entry name" value="ProQ/FinO"/>
</dbReference>
<protein>
    <recommendedName>
        <fullName evidence="4">RNA chaperone ProQ</fullName>
    </recommendedName>
</protein>
<dbReference type="HAMAP" id="MF_00749">
    <property type="entry name" value="ProQ"/>
    <property type="match status" value="1"/>
</dbReference>
<comment type="caution">
    <text evidence="7">The sequence shown here is derived from an EMBL/GenBank/DDBJ whole genome shotgun (WGS) entry which is preliminary data.</text>
</comment>
<name>A0ABQ6H3Z3_9GAMM</name>
<dbReference type="EMBL" id="BSSU01000008">
    <property type="protein sequence ID" value="GLX82239.1"/>
    <property type="molecule type" value="Genomic_DNA"/>
</dbReference>
<dbReference type="Proteomes" id="UP001157133">
    <property type="component" value="Unassembled WGS sequence"/>
</dbReference>
<evidence type="ECO:0000256" key="1">
    <source>
        <dbReference type="ARBA" id="ARBA00022490"/>
    </source>
</evidence>
<dbReference type="Gene3D" id="1.10.1710.10">
    <property type="entry name" value="ProQ/FinO domain"/>
    <property type="match status" value="1"/>
</dbReference>
<keyword evidence="2 4" id="KW-0694">RNA-binding</keyword>
<comment type="similarity">
    <text evidence="4">Belongs to the ProQ family.</text>
</comment>
<dbReference type="SUPFAM" id="SSF48657">
    <property type="entry name" value="FinO-like"/>
    <property type="match status" value="1"/>
</dbReference>